<evidence type="ECO:0000259" key="1">
    <source>
        <dbReference type="Pfam" id="PF00291"/>
    </source>
</evidence>
<sequence length="70" mass="7925">VALDVSTMNDHDRRVYDSILGLQCDADNPTPLVRLNRVIPFKHTQVYAKLEWFNPFGAVKDRVAANLLAD</sequence>
<dbReference type="EMBL" id="UINC01000343">
    <property type="protein sequence ID" value="SUZ53686.1"/>
    <property type="molecule type" value="Genomic_DNA"/>
</dbReference>
<name>A0A381NGF8_9ZZZZ</name>
<feature type="domain" description="Tryptophan synthase beta chain-like PALP" evidence="1">
    <location>
        <begin position="27"/>
        <end position="69"/>
    </location>
</feature>
<protein>
    <recommendedName>
        <fullName evidence="1">Tryptophan synthase beta chain-like PALP domain-containing protein</fullName>
    </recommendedName>
</protein>
<dbReference type="Pfam" id="PF00291">
    <property type="entry name" value="PALP"/>
    <property type="match status" value="1"/>
</dbReference>
<gene>
    <name evidence="2" type="ORF">METZ01_LOCUS6540</name>
</gene>
<accession>A0A381NGF8</accession>
<proteinExistence type="predicted"/>
<dbReference type="InterPro" id="IPR001926">
    <property type="entry name" value="TrpB-like_PALP"/>
</dbReference>
<dbReference type="AlphaFoldDB" id="A0A381NGF8"/>
<feature type="non-terminal residue" evidence="2">
    <location>
        <position position="1"/>
    </location>
</feature>
<evidence type="ECO:0000313" key="2">
    <source>
        <dbReference type="EMBL" id="SUZ53686.1"/>
    </source>
</evidence>
<dbReference type="InterPro" id="IPR036052">
    <property type="entry name" value="TrpB-like_PALP_sf"/>
</dbReference>
<organism evidence="2">
    <name type="scientific">marine metagenome</name>
    <dbReference type="NCBI Taxonomy" id="408172"/>
    <lineage>
        <taxon>unclassified sequences</taxon>
        <taxon>metagenomes</taxon>
        <taxon>ecological metagenomes</taxon>
    </lineage>
</organism>
<dbReference type="SUPFAM" id="SSF53686">
    <property type="entry name" value="Tryptophan synthase beta subunit-like PLP-dependent enzymes"/>
    <property type="match status" value="1"/>
</dbReference>
<dbReference type="Gene3D" id="3.40.50.1100">
    <property type="match status" value="2"/>
</dbReference>
<reference evidence="2" key="1">
    <citation type="submission" date="2018-05" db="EMBL/GenBank/DDBJ databases">
        <authorList>
            <person name="Lanie J.A."/>
            <person name="Ng W.-L."/>
            <person name="Kazmierczak K.M."/>
            <person name="Andrzejewski T.M."/>
            <person name="Davidsen T.M."/>
            <person name="Wayne K.J."/>
            <person name="Tettelin H."/>
            <person name="Glass J.I."/>
            <person name="Rusch D."/>
            <person name="Podicherti R."/>
            <person name="Tsui H.-C.T."/>
            <person name="Winkler M.E."/>
        </authorList>
    </citation>
    <scope>NUCLEOTIDE SEQUENCE</scope>
</reference>